<reference evidence="1" key="1">
    <citation type="submission" date="2020-03" db="EMBL/GenBank/DDBJ databases">
        <title>The deep terrestrial virosphere.</title>
        <authorList>
            <person name="Holmfeldt K."/>
            <person name="Nilsson E."/>
            <person name="Simone D."/>
            <person name="Lopez-Fernandez M."/>
            <person name="Wu X."/>
            <person name="de Brujin I."/>
            <person name="Lundin D."/>
            <person name="Andersson A."/>
            <person name="Bertilsson S."/>
            <person name="Dopson M."/>
        </authorList>
    </citation>
    <scope>NUCLEOTIDE SEQUENCE</scope>
    <source>
        <strain evidence="1">TM448A01641</strain>
    </source>
</reference>
<proteinExistence type="predicted"/>
<evidence type="ECO:0000313" key="1">
    <source>
        <dbReference type="EMBL" id="QJA50218.1"/>
    </source>
</evidence>
<dbReference type="EMBL" id="MT144181">
    <property type="protein sequence ID" value="QJA50218.1"/>
    <property type="molecule type" value="Genomic_DNA"/>
</dbReference>
<protein>
    <submittedName>
        <fullName evidence="1">Uncharacterized protein</fullName>
    </submittedName>
</protein>
<dbReference type="AlphaFoldDB" id="A0A6H1ZRT1"/>
<accession>A0A6H1ZRT1</accession>
<name>A0A6H1ZRT1_9ZZZZ</name>
<organism evidence="1">
    <name type="scientific">viral metagenome</name>
    <dbReference type="NCBI Taxonomy" id="1070528"/>
    <lineage>
        <taxon>unclassified sequences</taxon>
        <taxon>metagenomes</taxon>
        <taxon>organismal metagenomes</taxon>
    </lineage>
</organism>
<gene>
    <name evidence="1" type="ORF">TM448A01641_0014</name>
</gene>
<sequence length="126" mass="14909">MFQIPCQITKITTMRDRSIRLQIDTQEISTEEKALVFALHDKLGWMVFKETPIEQKDLLNLPDLPPIKKGDKEKTDSQRQRAVLYLLWKQGDKKDLFGNDCDDEIFYHQYMNKIIEHLKSKLQGEN</sequence>